<dbReference type="EMBL" id="JBBXMP010000241">
    <property type="protein sequence ID" value="KAL0059232.1"/>
    <property type="molecule type" value="Genomic_DNA"/>
</dbReference>
<dbReference type="SUPFAM" id="SSF53474">
    <property type="entry name" value="alpha/beta-Hydrolases"/>
    <property type="match status" value="2"/>
</dbReference>
<keyword evidence="3" id="KW-1185">Reference proteome</keyword>
<comment type="caution">
    <text evidence="2">The sequence shown here is derived from an EMBL/GenBank/DDBJ whole genome shotgun (WGS) entry which is preliminary data.</text>
</comment>
<protein>
    <recommendedName>
        <fullName evidence="1">AB hydrolase-1 domain-containing protein</fullName>
    </recommendedName>
</protein>
<organism evidence="2 3">
    <name type="scientific">Marasmius tenuissimus</name>
    <dbReference type="NCBI Taxonomy" id="585030"/>
    <lineage>
        <taxon>Eukaryota</taxon>
        <taxon>Fungi</taxon>
        <taxon>Dikarya</taxon>
        <taxon>Basidiomycota</taxon>
        <taxon>Agaricomycotina</taxon>
        <taxon>Agaricomycetes</taxon>
        <taxon>Agaricomycetidae</taxon>
        <taxon>Agaricales</taxon>
        <taxon>Marasmiineae</taxon>
        <taxon>Marasmiaceae</taxon>
        <taxon>Marasmius</taxon>
    </lineage>
</organism>
<accession>A0ABR2ZFL1</accession>
<evidence type="ECO:0000313" key="3">
    <source>
        <dbReference type="Proteomes" id="UP001437256"/>
    </source>
</evidence>
<name>A0ABR2ZFL1_9AGAR</name>
<evidence type="ECO:0000259" key="1">
    <source>
        <dbReference type="Pfam" id="PF12697"/>
    </source>
</evidence>
<sequence>MVLSQKTYHVLEDIKFFFTDSGAPPNSKDYTTLIAIHGFGVPGATFEAIQSHAHTYNLRIISLNRRDYAGSSPVSDEELAALGGKDESRAREFFDNMGLHLALFIKKFVEEEGIPPILESENGRGRGGIAVMGWSLGSMTAIAPFGNPGIMSDAVYQVLVNAFDADPAFSALGLSPPSNVNAAKLYSPGADPSVKGPADAYKAFIEWVSSHFQYTWQDGLPTPESIEEAGSLKRTESSVADSWTESDFEKYTDPKSTTRADAAIFAWSGIVKEMAQKALFDEKTASSFFPKLSITLLYAPHSIWMCLFAYMETKRLYEEHTGRDEAIRPIKFIGLDEGDHFAHFTQPEQFLQTINSKDYTTLVAIHGFGSPGATFEKIQSHAHAYNLRIVALDRRDYAGSSPVSDEELAVLSGNDISRAREFFDNMGPHLVLFITKLIEEEAIPPILAPDNGKPRSGIAVMGWSQGEMTAIAPFANPGTVDDATYLVLENIL</sequence>
<dbReference type="InterPro" id="IPR029058">
    <property type="entry name" value="AB_hydrolase_fold"/>
</dbReference>
<dbReference type="Proteomes" id="UP001437256">
    <property type="component" value="Unassembled WGS sequence"/>
</dbReference>
<evidence type="ECO:0000313" key="2">
    <source>
        <dbReference type="EMBL" id="KAL0059232.1"/>
    </source>
</evidence>
<proteinExistence type="predicted"/>
<gene>
    <name evidence="2" type="ORF">AAF712_014040</name>
</gene>
<feature type="domain" description="AB hydrolase-1" evidence="1">
    <location>
        <begin position="34"/>
        <end position="351"/>
    </location>
</feature>
<dbReference type="Pfam" id="PF12697">
    <property type="entry name" value="Abhydrolase_6"/>
    <property type="match status" value="1"/>
</dbReference>
<dbReference type="Gene3D" id="3.40.50.1820">
    <property type="entry name" value="alpha/beta hydrolase"/>
    <property type="match status" value="2"/>
</dbReference>
<reference evidence="2 3" key="1">
    <citation type="submission" date="2024-05" db="EMBL/GenBank/DDBJ databases">
        <title>A draft genome resource for the thread blight pathogen Marasmius tenuissimus strain MS-2.</title>
        <authorList>
            <person name="Yulfo-Soto G.E."/>
            <person name="Baruah I.K."/>
            <person name="Amoako-Attah I."/>
            <person name="Bukari Y."/>
            <person name="Meinhardt L.W."/>
            <person name="Bailey B.A."/>
            <person name="Cohen S.P."/>
        </authorList>
    </citation>
    <scope>NUCLEOTIDE SEQUENCE [LARGE SCALE GENOMIC DNA]</scope>
    <source>
        <strain evidence="2 3">MS-2</strain>
    </source>
</reference>
<dbReference type="InterPro" id="IPR000073">
    <property type="entry name" value="AB_hydrolase_1"/>
</dbReference>